<dbReference type="InterPro" id="IPR000914">
    <property type="entry name" value="SBP_5_dom"/>
</dbReference>
<dbReference type="Gene3D" id="3.40.190.10">
    <property type="entry name" value="Periplasmic binding protein-like II"/>
    <property type="match status" value="1"/>
</dbReference>
<dbReference type="GO" id="GO:0030288">
    <property type="term" value="C:outer membrane-bounded periplasmic space"/>
    <property type="evidence" value="ECO:0007669"/>
    <property type="project" value="UniProtKB-ARBA"/>
</dbReference>
<dbReference type="RefSeq" id="WP_136463831.1">
    <property type="nucleotide sequence ID" value="NZ_SRKY01000004.1"/>
</dbReference>
<gene>
    <name evidence="5" type="ORF">E4Z66_14820</name>
</gene>
<dbReference type="Proteomes" id="UP000306602">
    <property type="component" value="Unassembled WGS sequence"/>
</dbReference>
<reference evidence="5 6" key="1">
    <citation type="submission" date="2019-04" db="EMBL/GenBank/DDBJ databases">
        <title>Shimia ponticola sp. nov., isolated from seawater.</title>
        <authorList>
            <person name="Kim Y.-O."/>
            <person name="Yoon J.-H."/>
        </authorList>
    </citation>
    <scope>NUCLEOTIDE SEQUENCE [LARGE SCALE GENOMIC DNA]</scope>
    <source>
        <strain evidence="5 6">MYP11</strain>
    </source>
</reference>
<keyword evidence="3" id="KW-0732">Signal</keyword>
<dbReference type="PROSITE" id="PS51318">
    <property type="entry name" value="TAT"/>
    <property type="match status" value="1"/>
</dbReference>
<dbReference type="Gene3D" id="3.10.105.10">
    <property type="entry name" value="Dipeptide-binding Protein, Domain 3"/>
    <property type="match status" value="1"/>
</dbReference>
<dbReference type="PANTHER" id="PTHR30290:SF38">
    <property type="entry name" value="D,D-DIPEPTIDE-BINDING PERIPLASMIC PROTEIN DDPA-RELATED"/>
    <property type="match status" value="1"/>
</dbReference>
<name>A0A4S4NAP4_9RHOB</name>
<dbReference type="GO" id="GO:0043190">
    <property type="term" value="C:ATP-binding cassette (ABC) transporter complex"/>
    <property type="evidence" value="ECO:0007669"/>
    <property type="project" value="InterPro"/>
</dbReference>
<evidence type="ECO:0000313" key="6">
    <source>
        <dbReference type="Proteomes" id="UP000306602"/>
    </source>
</evidence>
<keyword evidence="6" id="KW-1185">Reference proteome</keyword>
<organism evidence="5 6">
    <name type="scientific">Aliishimia ponticola</name>
    <dbReference type="NCBI Taxonomy" id="2499833"/>
    <lineage>
        <taxon>Bacteria</taxon>
        <taxon>Pseudomonadati</taxon>
        <taxon>Pseudomonadota</taxon>
        <taxon>Alphaproteobacteria</taxon>
        <taxon>Rhodobacterales</taxon>
        <taxon>Paracoccaceae</taxon>
        <taxon>Aliishimia</taxon>
    </lineage>
</organism>
<dbReference type="GO" id="GO:1904680">
    <property type="term" value="F:peptide transmembrane transporter activity"/>
    <property type="evidence" value="ECO:0007669"/>
    <property type="project" value="TreeGrafter"/>
</dbReference>
<dbReference type="Pfam" id="PF00496">
    <property type="entry name" value="SBP_bac_5"/>
    <property type="match status" value="1"/>
</dbReference>
<dbReference type="GO" id="GO:0015833">
    <property type="term" value="P:peptide transport"/>
    <property type="evidence" value="ECO:0007669"/>
    <property type="project" value="TreeGrafter"/>
</dbReference>
<dbReference type="CDD" id="cd08503">
    <property type="entry name" value="PBP2_NikA_DppA_OppA_like_17"/>
    <property type="match status" value="1"/>
</dbReference>
<feature type="domain" description="Solute-binding protein family 5" evidence="4">
    <location>
        <begin position="108"/>
        <end position="460"/>
    </location>
</feature>
<sequence>MEFFTRTGNPMPKVIVESAKKIGNDPISRREFLATASSFGATAATAYAMLGATAPAANAAAHKMGGEVRVQQSVRGMKDPRTADWNEISNFYRGWLEYLVTYENDGTFTPTLLESWEINDDATVYTLNVRKGVKWNNGDDFTAEDVARNIEMWCDKGVEGNSMAGRFATLIDGETEKLKEGVVEVVDAHTVKLNLPSSDVSLIAGMADYPAAIVHSSHDPSDSESMISNPIGTGPYLPETLEVGVRGVLVRNTEHTWWDEGNGAYMDRVEFVDYGTDPAAWIAGAEADEFDMTYDVDGDFIDILASLDGWAVHERATASTIVIRPNQEAEVNGMKPYADARVRRAITMAVDNDVLLELGYGGRGIKAENHHVAPFHPEYAELPPQKVDPAGAKALMEEAGMMDFEHEIISIDDAWRKDTTDAVAAQLRDAGFKVKRTVLPGSTFWNDWTKYPFSSTNWNHRPLGVQIWALAYKSGEAWNEFGWSNEEFDGILTEALATADVEKRRELMAKGEKLIQDEGVTIQPYWRSLYNHTKENLVGGDHHISFVIFPERLAWT</sequence>
<protein>
    <submittedName>
        <fullName evidence="5">ABC transporter substrate-binding protein</fullName>
    </submittedName>
</protein>
<dbReference type="InterPro" id="IPR006311">
    <property type="entry name" value="TAT_signal"/>
</dbReference>
<dbReference type="OrthoDB" id="9803988at2"/>
<dbReference type="PANTHER" id="PTHR30290">
    <property type="entry name" value="PERIPLASMIC BINDING COMPONENT OF ABC TRANSPORTER"/>
    <property type="match status" value="1"/>
</dbReference>
<evidence type="ECO:0000259" key="4">
    <source>
        <dbReference type="Pfam" id="PF00496"/>
    </source>
</evidence>
<comment type="subcellular location">
    <subcellularLocation>
        <location evidence="1">Periplasm</location>
    </subcellularLocation>
</comment>
<comment type="similarity">
    <text evidence="2">Belongs to the bacterial solute-binding protein 5 family.</text>
</comment>
<dbReference type="PIRSF" id="PIRSF002741">
    <property type="entry name" value="MppA"/>
    <property type="match status" value="1"/>
</dbReference>
<dbReference type="InterPro" id="IPR030678">
    <property type="entry name" value="Peptide/Ni-bd"/>
</dbReference>
<evidence type="ECO:0000256" key="1">
    <source>
        <dbReference type="ARBA" id="ARBA00004418"/>
    </source>
</evidence>
<dbReference type="EMBL" id="SRKY01000004">
    <property type="protein sequence ID" value="THH35098.1"/>
    <property type="molecule type" value="Genomic_DNA"/>
</dbReference>
<evidence type="ECO:0000313" key="5">
    <source>
        <dbReference type="EMBL" id="THH35098.1"/>
    </source>
</evidence>
<proteinExistence type="inferred from homology"/>
<evidence type="ECO:0000256" key="3">
    <source>
        <dbReference type="ARBA" id="ARBA00022729"/>
    </source>
</evidence>
<evidence type="ECO:0000256" key="2">
    <source>
        <dbReference type="ARBA" id="ARBA00005695"/>
    </source>
</evidence>
<dbReference type="SUPFAM" id="SSF53850">
    <property type="entry name" value="Periplasmic binding protein-like II"/>
    <property type="match status" value="1"/>
</dbReference>
<comment type="caution">
    <text evidence="5">The sequence shown here is derived from an EMBL/GenBank/DDBJ whole genome shotgun (WGS) entry which is preliminary data.</text>
</comment>
<accession>A0A4S4NAP4</accession>
<dbReference type="InterPro" id="IPR039424">
    <property type="entry name" value="SBP_5"/>
</dbReference>
<dbReference type="AlphaFoldDB" id="A0A4S4NAP4"/>